<dbReference type="FunFam" id="3.40.1170.10:FF:000002">
    <property type="entry name" value="DNA mismatch repair protein"/>
    <property type="match status" value="1"/>
</dbReference>
<dbReference type="GO" id="GO:0000710">
    <property type="term" value="P:meiotic mismatch repair"/>
    <property type="evidence" value="ECO:0007669"/>
    <property type="project" value="EnsemblFungi"/>
</dbReference>
<evidence type="ECO:0000259" key="14">
    <source>
        <dbReference type="PROSITE" id="PS00486"/>
    </source>
</evidence>
<dbReference type="EMBL" id="HG793126">
    <property type="protein sequence ID" value="CDK25412.1"/>
    <property type="molecule type" value="Genomic_DNA"/>
</dbReference>
<feature type="compositionally biased region" description="Acidic residues" evidence="13">
    <location>
        <begin position="158"/>
        <end position="195"/>
    </location>
</feature>
<keyword evidence="16" id="KW-1185">Reference proteome</keyword>
<keyword evidence="7 11" id="KW-0234">DNA repair</keyword>
<organism evidence="15 16">
    <name type="scientific">Kuraishia capsulata CBS 1993</name>
    <dbReference type="NCBI Taxonomy" id="1382522"/>
    <lineage>
        <taxon>Eukaryota</taxon>
        <taxon>Fungi</taxon>
        <taxon>Dikarya</taxon>
        <taxon>Ascomycota</taxon>
        <taxon>Saccharomycotina</taxon>
        <taxon>Pichiomycetes</taxon>
        <taxon>Pichiales</taxon>
        <taxon>Pichiaceae</taxon>
        <taxon>Kuraishia</taxon>
    </lineage>
</organism>
<feature type="compositionally biased region" description="Polar residues" evidence="13">
    <location>
        <begin position="250"/>
        <end position="268"/>
    </location>
</feature>
<dbReference type="RefSeq" id="XP_022457424.1">
    <property type="nucleotide sequence ID" value="XM_022603554.1"/>
</dbReference>
<keyword evidence="8" id="KW-0539">Nucleus</keyword>
<feature type="compositionally biased region" description="Polar residues" evidence="13">
    <location>
        <begin position="85"/>
        <end position="101"/>
    </location>
</feature>
<evidence type="ECO:0000256" key="4">
    <source>
        <dbReference type="ARBA" id="ARBA00022763"/>
    </source>
</evidence>
<evidence type="ECO:0000256" key="11">
    <source>
        <dbReference type="PIRNR" id="PIRNR037677"/>
    </source>
</evidence>
<sequence length="1228" mass="136176">MSSATTSKKGVKKVASVASNGKLKQASLMSFFSKSKAPEPSEPSSEKSEDALPSPVSSSPGPSAISDTEDLTVTKVETKIAGTPVASSKNRLASTVSQTPVSMEKKETKNLNNEPQSSPIVARKNKKRIDYAENDSDEDEDIVLSTQKKRKTAKAIVESDDDDVFEAESESSEDEEDDDDDFIVPDDAEEDEAVVEDVDDDDLEIFEEVSKPKKTKVKSSKVNVTPTKTAVETSSFKSSNLASKFGASSSYVSSTTPAKKATPSSNGAISPPKKNFAKANEERYKWLVEIRDADGHLEQDPEYDPRTLYIPKSAWAGFTPFEKQYWEIKSKMYDCVVFFKKGKFYELYEKDADIAHDKFDLKLAGGGRANMRLAGIPEMSFDYWASKFIDAGFKVAKVNQNESMLAKEIREKGKTITREEKIIKRELSCVLTAGTLTEETMLTDDMGKYCLAIKECTNPDGSKVFGVAFVDTATGAIQLTEIEDDSECGKLETLLAQIRPTEILAEKSNISSSVVKMLKFNSAPGSLWNFLKPGNEFLDYDSTWEELTRGKYFLAENLDDYSNYPKILVDYQENHHVGFSAFGALMWYLKSLKLDKPIISMGNITRYDAVKKSTHMTLDGVTLQNLEIFANSFDGSDKGTLFKLLNRAITPFGKRQFKRWIFHPLFQQKQIEDRLDSVDVLLNDGDLRYVLESTFSKIPDLERLLARIHGGTLQVKDFSRVIEGFESIAKLVRSLKESYGESFESISGALGTTLCTMPPNLEVRVNAWTDAFDRELAVTQNVIVPERGVEEEFDASLDKIKGLEESLEALVRQYRREYKSQEICYRDSGKEIYLIEVPVKVASKVPKDWQQMASTSKVKRYWSPEVKTLVRELMEARELHKILMESLQGQMYARFDEDYETLWAPVVRCVAALDCIISLTRASESLGTCSSRPVFVNSTQGMIDFKDLRHPCFTPGGASGTHDFIPNDISLGVDNSAKVSLLTGANAAGKSTLLRMSCIAVVMAQIGCYVPASSARLTPIDRIMTRLGANDNIMQGKSTFFVELSETKRMLDTATPRSLLVLDELGRGGSSSDGFAIAEAVLHHIATHIQSLGFFATHYGTLGASFRHHPRVKPQRMAILVDEESKNITFLYKLEAGASLGSFGMHVASMCGIDRKIVDVAEEAAKEMEHTSKLKKAQAKVSGDELALVPLGLQSDFASLLKGDFGSCQTEEMKMDALTSILTIIGQI</sequence>
<dbReference type="GO" id="GO:0032301">
    <property type="term" value="C:MutSalpha complex"/>
    <property type="evidence" value="ECO:0007669"/>
    <property type="project" value="EnsemblFungi"/>
</dbReference>
<dbReference type="GO" id="GO:0016887">
    <property type="term" value="F:ATP hydrolysis activity"/>
    <property type="evidence" value="ECO:0007669"/>
    <property type="project" value="EnsemblFungi"/>
</dbReference>
<comment type="subcellular location">
    <subcellularLocation>
        <location evidence="1">Nucleus</location>
    </subcellularLocation>
</comment>
<feature type="domain" description="DNA mismatch repair proteins mutS family" evidence="14">
    <location>
        <begin position="1058"/>
        <end position="1074"/>
    </location>
</feature>
<dbReference type="PANTHER" id="PTHR11361:SF148">
    <property type="entry name" value="DNA MISMATCH REPAIR PROTEIN MSH6"/>
    <property type="match status" value="1"/>
</dbReference>
<dbReference type="OrthoDB" id="10252754at2759"/>
<comment type="similarity">
    <text evidence="2 11 12">Belongs to the DNA mismatch repair MutS family.</text>
</comment>
<dbReference type="Gene3D" id="3.40.1170.10">
    <property type="entry name" value="DNA repair protein MutS, domain I"/>
    <property type="match status" value="1"/>
</dbReference>
<reference evidence="15" key="1">
    <citation type="submission" date="2013-12" db="EMBL/GenBank/DDBJ databases">
        <authorList>
            <person name="Genoscope - CEA"/>
        </authorList>
    </citation>
    <scope>NUCLEOTIDE SEQUENCE</scope>
    <source>
        <strain evidence="15">CBS 1993</strain>
    </source>
</reference>
<reference evidence="15" key="2">
    <citation type="submission" date="2014-02" db="EMBL/GenBank/DDBJ databases">
        <title>Complete DNA sequence of /Kuraishia capsulata/ illustrates novel genomic features among budding yeasts (/Saccharomycotina/).</title>
        <authorList>
            <person name="Morales L."/>
            <person name="Noel B."/>
            <person name="Porcel B."/>
            <person name="Marcet-Houben M."/>
            <person name="Hullo M-F."/>
            <person name="Sacerdot C."/>
            <person name="Tekaia F."/>
            <person name="Leh-Louis V."/>
            <person name="Despons L."/>
            <person name="Khanna V."/>
            <person name="Aury J-M."/>
            <person name="Barbe V."/>
            <person name="Couloux A."/>
            <person name="Labadie K."/>
            <person name="Pelletier E."/>
            <person name="Souciet J-L."/>
            <person name="Boekhout T."/>
            <person name="Gabaldon T."/>
            <person name="Wincker P."/>
            <person name="Dujon B."/>
        </authorList>
    </citation>
    <scope>NUCLEOTIDE SEQUENCE</scope>
    <source>
        <strain evidence="15">CBS 1993</strain>
    </source>
</reference>
<dbReference type="InterPro" id="IPR027417">
    <property type="entry name" value="P-loop_NTPase"/>
</dbReference>
<dbReference type="Gene3D" id="3.40.50.300">
    <property type="entry name" value="P-loop containing nucleotide triphosphate hydrolases"/>
    <property type="match status" value="1"/>
</dbReference>
<evidence type="ECO:0000256" key="8">
    <source>
        <dbReference type="ARBA" id="ARBA00023242"/>
    </source>
</evidence>
<evidence type="ECO:0000256" key="12">
    <source>
        <dbReference type="RuleBase" id="RU003756"/>
    </source>
</evidence>
<evidence type="ECO:0000313" key="16">
    <source>
        <dbReference type="Proteomes" id="UP000019384"/>
    </source>
</evidence>
<dbReference type="InterPro" id="IPR007860">
    <property type="entry name" value="DNA_mmatch_repair_MutS_con_dom"/>
</dbReference>
<dbReference type="GO" id="GO:0043570">
    <property type="term" value="P:maintenance of DNA repeat elements"/>
    <property type="evidence" value="ECO:0007669"/>
    <property type="project" value="EnsemblFungi"/>
</dbReference>
<dbReference type="GO" id="GO:0005524">
    <property type="term" value="F:ATP binding"/>
    <property type="evidence" value="ECO:0007669"/>
    <property type="project" value="UniProtKB-UniRule"/>
</dbReference>
<dbReference type="InterPro" id="IPR000432">
    <property type="entry name" value="DNA_mismatch_repair_MutS_C"/>
</dbReference>
<dbReference type="PROSITE" id="PS00486">
    <property type="entry name" value="DNA_MISMATCH_REPAIR_2"/>
    <property type="match status" value="1"/>
</dbReference>
<dbReference type="AlphaFoldDB" id="W6MKW5"/>
<dbReference type="STRING" id="1382522.W6MKW5"/>
<accession>W6MKW5</accession>
<dbReference type="SUPFAM" id="SSF52540">
    <property type="entry name" value="P-loop containing nucleoside triphosphate hydrolases"/>
    <property type="match status" value="1"/>
</dbReference>
<dbReference type="FunFam" id="3.40.50.300:FF:000771">
    <property type="entry name" value="DNA mismatch repair protein"/>
    <property type="match status" value="1"/>
</dbReference>
<evidence type="ECO:0000313" key="15">
    <source>
        <dbReference type="EMBL" id="CDK25412.1"/>
    </source>
</evidence>
<dbReference type="Pfam" id="PF01624">
    <property type="entry name" value="MutS_I"/>
    <property type="match status" value="1"/>
</dbReference>
<dbReference type="HOGENOM" id="CLU_002472_1_0_1"/>
<dbReference type="PIRSF" id="PIRSF037677">
    <property type="entry name" value="DNA_mis_repair_Msh6"/>
    <property type="match status" value="1"/>
</dbReference>
<evidence type="ECO:0000256" key="9">
    <source>
        <dbReference type="ARBA" id="ARBA00025373"/>
    </source>
</evidence>
<feature type="region of interest" description="Disordered" evidence="13">
    <location>
        <begin position="31"/>
        <end position="195"/>
    </location>
</feature>
<feature type="compositionally biased region" description="Acidic residues" evidence="13">
    <location>
        <begin position="132"/>
        <end position="142"/>
    </location>
</feature>
<protein>
    <recommendedName>
        <fullName evidence="11">DNA mismatch repair protein</fullName>
    </recommendedName>
</protein>
<dbReference type="InterPro" id="IPR007696">
    <property type="entry name" value="DNA_mismatch_repair_MutS_core"/>
</dbReference>
<feature type="region of interest" description="Disordered" evidence="13">
    <location>
        <begin position="250"/>
        <end position="274"/>
    </location>
</feature>
<feature type="compositionally biased region" description="Polar residues" evidence="13">
    <location>
        <begin position="110"/>
        <end position="119"/>
    </location>
</feature>
<evidence type="ECO:0000256" key="5">
    <source>
        <dbReference type="ARBA" id="ARBA00022840"/>
    </source>
</evidence>
<dbReference type="SUPFAM" id="SSF53150">
    <property type="entry name" value="DNA repair protein MutS, domain II"/>
    <property type="match status" value="1"/>
</dbReference>
<dbReference type="InterPro" id="IPR007861">
    <property type="entry name" value="DNA_mismatch_repair_MutS_clamp"/>
</dbReference>
<name>W6MKW5_9ASCO</name>
<dbReference type="Pfam" id="PF05190">
    <property type="entry name" value="MutS_IV"/>
    <property type="match status" value="1"/>
</dbReference>
<keyword evidence="5 11" id="KW-0067">ATP-binding</keyword>
<proteinExistence type="inferred from homology"/>
<dbReference type="GO" id="GO:0140664">
    <property type="term" value="F:ATP-dependent DNA damage sensor activity"/>
    <property type="evidence" value="ECO:0007669"/>
    <property type="project" value="InterPro"/>
</dbReference>
<dbReference type="SUPFAM" id="SSF55271">
    <property type="entry name" value="DNA repair protein MutS, domain I"/>
    <property type="match status" value="1"/>
</dbReference>
<dbReference type="InterPro" id="IPR017261">
    <property type="entry name" value="DNA_mismatch_repair_MutS/MSH"/>
</dbReference>
<dbReference type="Proteomes" id="UP000019384">
    <property type="component" value="Unassembled WGS sequence"/>
</dbReference>
<dbReference type="Pfam" id="PF00488">
    <property type="entry name" value="MutS_V"/>
    <property type="match status" value="1"/>
</dbReference>
<evidence type="ECO:0000256" key="10">
    <source>
        <dbReference type="ARBA" id="ARBA00025902"/>
    </source>
</evidence>
<evidence type="ECO:0000256" key="1">
    <source>
        <dbReference type="ARBA" id="ARBA00004123"/>
    </source>
</evidence>
<keyword evidence="6 11" id="KW-0238">DNA-binding</keyword>
<dbReference type="GO" id="GO:0032137">
    <property type="term" value="F:guanine/thymine mispair binding"/>
    <property type="evidence" value="ECO:0007669"/>
    <property type="project" value="EnsemblFungi"/>
</dbReference>
<feature type="compositionally biased region" description="Basic and acidic residues" evidence="13">
    <location>
        <begin position="36"/>
        <end position="50"/>
    </location>
</feature>
<dbReference type="InterPro" id="IPR016151">
    <property type="entry name" value="DNA_mismatch_repair_MutS_N"/>
</dbReference>
<dbReference type="InterPro" id="IPR036678">
    <property type="entry name" value="MutS_con_dom_sf"/>
</dbReference>
<dbReference type="Gene3D" id="3.30.420.110">
    <property type="entry name" value="MutS, connector domain"/>
    <property type="match status" value="1"/>
</dbReference>
<dbReference type="PANTHER" id="PTHR11361">
    <property type="entry name" value="DNA MISMATCH REPAIR PROTEIN MUTS FAMILY MEMBER"/>
    <property type="match status" value="1"/>
</dbReference>
<dbReference type="GO" id="GO:0036297">
    <property type="term" value="P:interstrand cross-link repair"/>
    <property type="evidence" value="ECO:0007669"/>
    <property type="project" value="EnsemblFungi"/>
</dbReference>
<evidence type="ECO:0000256" key="13">
    <source>
        <dbReference type="SAM" id="MobiDB-lite"/>
    </source>
</evidence>
<feature type="compositionally biased region" description="Low complexity" evidence="13">
    <location>
        <begin position="53"/>
        <end position="66"/>
    </location>
</feature>
<dbReference type="GO" id="GO:0000400">
    <property type="term" value="F:four-way junction DNA binding"/>
    <property type="evidence" value="ECO:0007669"/>
    <property type="project" value="EnsemblFungi"/>
</dbReference>
<dbReference type="NCBIfam" id="NF003810">
    <property type="entry name" value="PRK05399.1"/>
    <property type="match status" value="1"/>
</dbReference>
<keyword evidence="3 11" id="KW-0547">Nucleotide-binding</keyword>
<keyword evidence="4 11" id="KW-0227">DNA damage</keyword>
<dbReference type="SUPFAM" id="SSF48334">
    <property type="entry name" value="DNA repair protein MutS, domain III"/>
    <property type="match status" value="1"/>
</dbReference>
<dbReference type="Gene3D" id="1.10.1420.10">
    <property type="match status" value="2"/>
</dbReference>
<evidence type="ECO:0000256" key="6">
    <source>
        <dbReference type="ARBA" id="ARBA00023125"/>
    </source>
</evidence>
<evidence type="ECO:0000256" key="2">
    <source>
        <dbReference type="ARBA" id="ARBA00006271"/>
    </source>
</evidence>
<dbReference type="Pfam" id="PF05188">
    <property type="entry name" value="MutS_II"/>
    <property type="match status" value="1"/>
</dbReference>
<dbReference type="GO" id="GO:0032138">
    <property type="term" value="F:single base insertion or deletion binding"/>
    <property type="evidence" value="ECO:0007669"/>
    <property type="project" value="EnsemblFungi"/>
</dbReference>
<evidence type="ECO:0000256" key="7">
    <source>
        <dbReference type="ARBA" id="ARBA00023204"/>
    </source>
</evidence>
<dbReference type="GeneID" id="34518812"/>
<dbReference type="InterPro" id="IPR007695">
    <property type="entry name" value="DNA_mismatch_repair_MutS-lik_N"/>
</dbReference>
<gene>
    <name evidence="15" type="ORF">KUCA_T00001382001</name>
</gene>
<comment type="function">
    <text evidence="9">Component of the post-replicative DNA mismatch repair system (MMR). Heterodimerizes with MSH2 to form MutS beta, which binds to DNA mismatches thereby initiating DNA repair. MSH3 provides substrate-binding and substrate specificity to the complex. When bound, the MutS beta heterodimer bends the DNA helix and shields approximately 20 base pairs. Acts mainly to repair insertion-deletion loops (IDLs) from 2 to 13 nucleotides in size, but can also repair base-base and single insertion-deletion mismatches that occur during replication. After mismatch binding, forms a ternary complex with the MutL alpha heterodimer, which is thought to be responsible for directing the downstream MMR events, including strand discrimination, excision, and resynthesis. ATP binding and hydrolysis play a pivotal role in mismatch repair functions.</text>
</comment>
<dbReference type="InterPro" id="IPR045076">
    <property type="entry name" value="MutS"/>
</dbReference>
<dbReference type="SMART" id="SM00534">
    <property type="entry name" value="MUTSac"/>
    <property type="match status" value="1"/>
</dbReference>
<evidence type="ECO:0000256" key="3">
    <source>
        <dbReference type="ARBA" id="ARBA00022741"/>
    </source>
</evidence>
<dbReference type="GO" id="GO:0043111">
    <property type="term" value="P:replication fork arrest"/>
    <property type="evidence" value="ECO:0007669"/>
    <property type="project" value="EnsemblFungi"/>
</dbReference>
<dbReference type="SMART" id="SM00533">
    <property type="entry name" value="MUTSd"/>
    <property type="match status" value="1"/>
</dbReference>
<comment type="subunit">
    <text evidence="10">Heterodimer consisting of MSH2-MSH3 (MutS beta). Forms a ternary complex with MutL alpha (MLH1-PMS1).</text>
</comment>
<dbReference type="Pfam" id="PF05192">
    <property type="entry name" value="MutS_III"/>
    <property type="match status" value="1"/>
</dbReference>
<dbReference type="InterPro" id="IPR036187">
    <property type="entry name" value="DNA_mismatch_repair_MutS_sf"/>
</dbReference>
<dbReference type="FunFam" id="1.10.1420.10:FF:000019">
    <property type="entry name" value="DNA mismatch repair protein"/>
    <property type="match status" value="1"/>
</dbReference>